<reference evidence="2 3" key="1">
    <citation type="submission" date="2024-01" db="EMBL/GenBank/DDBJ databases">
        <title>Complete genome of Cladobotryum mycophilum ATHUM6906.</title>
        <authorList>
            <person name="Christinaki A.C."/>
            <person name="Myridakis A.I."/>
            <person name="Kouvelis V.N."/>
        </authorList>
    </citation>
    <scope>NUCLEOTIDE SEQUENCE [LARGE SCALE GENOMIC DNA]</scope>
    <source>
        <strain evidence="2 3">ATHUM6906</strain>
    </source>
</reference>
<protein>
    <submittedName>
        <fullName evidence="2">Uncharacterized protein</fullName>
    </submittedName>
</protein>
<gene>
    <name evidence="2" type="ORF">PT974_08946</name>
</gene>
<dbReference type="EMBL" id="JAVFKD010000014">
    <property type="protein sequence ID" value="KAK5990677.1"/>
    <property type="molecule type" value="Genomic_DNA"/>
</dbReference>
<sequence>MGKVALGFGFFLLFCASLQQQQDEEDWGHDCGVTAVALASFHLASTLNLPVLPCPTGCSLPGSLKPLSAEAMLPTSYKYFQRSRTKAHPAHASLIHPCSSPPANQSPYMNMQDQPNLVQLHLYAPVPGTTIHQR</sequence>
<organism evidence="2 3">
    <name type="scientific">Cladobotryum mycophilum</name>
    <dbReference type="NCBI Taxonomy" id="491253"/>
    <lineage>
        <taxon>Eukaryota</taxon>
        <taxon>Fungi</taxon>
        <taxon>Dikarya</taxon>
        <taxon>Ascomycota</taxon>
        <taxon>Pezizomycotina</taxon>
        <taxon>Sordariomycetes</taxon>
        <taxon>Hypocreomycetidae</taxon>
        <taxon>Hypocreales</taxon>
        <taxon>Hypocreaceae</taxon>
        <taxon>Cladobotryum</taxon>
    </lineage>
</organism>
<keyword evidence="3" id="KW-1185">Reference proteome</keyword>
<feature type="chain" id="PRO_5047521307" evidence="1">
    <location>
        <begin position="21"/>
        <end position="134"/>
    </location>
</feature>
<comment type="caution">
    <text evidence="2">The sequence shown here is derived from an EMBL/GenBank/DDBJ whole genome shotgun (WGS) entry which is preliminary data.</text>
</comment>
<keyword evidence="1" id="KW-0732">Signal</keyword>
<proteinExistence type="predicted"/>
<name>A0ABR0SFS0_9HYPO</name>
<accession>A0ABR0SFS0</accession>
<dbReference type="Proteomes" id="UP001338125">
    <property type="component" value="Unassembled WGS sequence"/>
</dbReference>
<evidence type="ECO:0000313" key="2">
    <source>
        <dbReference type="EMBL" id="KAK5990677.1"/>
    </source>
</evidence>
<feature type="signal peptide" evidence="1">
    <location>
        <begin position="1"/>
        <end position="20"/>
    </location>
</feature>
<evidence type="ECO:0000313" key="3">
    <source>
        <dbReference type="Proteomes" id="UP001338125"/>
    </source>
</evidence>
<evidence type="ECO:0000256" key="1">
    <source>
        <dbReference type="SAM" id="SignalP"/>
    </source>
</evidence>